<name>A0A485L1U8_9STRA</name>
<organism evidence="2 3">
    <name type="scientific">Aphanomyces stellatus</name>
    <dbReference type="NCBI Taxonomy" id="120398"/>
    <lineage>
        <taxon>Eukaryota</taxon>
        <taxon>Sar</taxon>
        <taxon>Stramenopiles</taxon>
        <taxon>Oomycota</taxon>
        <taxon>Saprolegniomycetes</taxon>
        <taxon>Saprolegniales</taxon>
        <taxon>Verrucalvaceae</taxon>
        <taxon>Aphanomyces</taxon>
    </lineage>
</organism>
<evidence type="ECO:0000313" key="1">
    <source>
        <dbReference type="EMBL" id="KAF0694703.1"/>
    </source>
</evidence>
<protein>
    <submittedName>
        <fullName evidence="2">Aste57867_14473 protein</fullName>
    </submittedName>
</protein>
<proteinExistence type="predicted"/>
<sequence length="188" mass="21407">MDSTAVRTLNPRPCRGFLQSLSLVVSRRILMIKPTTLVAALRLQVASDCQPIRYRPSLTFKQLTFSVRVTFSSTAARTEEHHVCVRTAQARAYVNDFVAWIDIGLYTIVHLTLGMTQTLDFYHEPLVHSTVGFVLDVFRTTVDKTWTRDVEAACQNSGAVCRPELQHDRSLWGLQVRCGYDSKLFKRE</sequence>
<dbReference type="Proteomes" id="UP000332933">
    <property type="component" value="Unassembled WGS sequence"/>
</dbReference>
<evidence type="ECO:0000313" key="3">
    <source>
        <dbReference type="Proteomes" id="UP000332933"/>
    </source>
</evidence>
<evidence type="ECO:0000313" key="2">
    <source>
        <dbReference type="EMBL" id="VFT91295.1"/>
    </source>
</evidence>
<reference evidence="1" key="2">
    <citation type="submission" date="2019-06" db="EMBL/GenBank/DDBJ databases">
        <title>Genomics analysis of Aphanomyces spp. identifies a new class of oomycete effector associated with host adaptation.</title>
        <authorList>
            <person name="Gaulin E."/>
        </authorList>
    </citation>
    <scope>NUCLEOTIDE SEQUENCE</scope>
    <source>
        <strain evidence="1">CBS 578.67</strain>
    </source>
</reference>
<accession>A0A485L1U8</accession>
<keyword evidence="3" id="KW-1185">Reference proteome</keyword>
<gene>
    <name evidence="2" type="primary">Aste57867_14473</name>
    <name evidence="1" type="ORF">As57867_014419</name>
    <name evidence="2" type="ORF">ASTE57867_14473</name>
</gene>
<dbReference type="EMBL" id="VJMH01005542">
    <property type="protein sequence ID" value="KAF0694703.1"/>
    <property type="molecule type" value="Genomic_DNA"/>
</dbReference>
<reference evidence="2 3" key="1">
    <citation type="submission" date="2019-03" db="EMBL/GenBank/DDBJ databases">
        <authorList>
            <person name="Gaulin E."/>
            <person name="Dumas B."/>
        </authorList>
    </citation>
    <scope>NUCLEOTIDE SEQUENCE [LARGE SCALE GENOMIC DNA]</scope>
    <source>
        <strain evidence="2">CBS 568.67</strain>
    </source>
</reference>
<dbReference type="EMBL" id="CAADRA010005563">
    <property type="protein sequence ID" value="VFT91295.1"/>
    <property type="molecule type" value="Genomic_DNA"/>
</dbReference>
<dbReference type="AlphaFoldDB" id="A0A485L1U8"/>